<dbReference type="PANTHER" id="PTHR43861">
    <property type="entry name" value="TRANS-ACONITATE 2-METHYLTRANSFERASE-RELATED"/>
    <property type="match status" value="1"/>
</dbReference>
<keyword evidence="1" id="KW-0808">Transferase</keyword>
<dbReference type="HOGENOM" id="CLU_724905_0_0_3"/>
<dbReference type="GO" id="GO:0032259">
    <property type="term" value="P:methylation"/>
    <property type="evidence" value="ECO:0007669"/>
    <property type="project" value="UniProtKB-KW"/>
</dbReference>
<dbReference type="InterPro" id="IPR029063">
    <property type="entry name" value="SAM-dependent_MTases_sf"/>
</dbReference>
<dbReference type="EMBL" id="CP003600">
    <property type="protein sequence ID" value="AFY94665.1"/>
    <property type="molecule type" value="Genomic_DNA"/>
</dbReference>
<dbReference type="STRING" id="1173020.Cha6605_3687"/>
<dbReference type="RefSeq" id="WP_015160787.1">
    <property type="nucleotide sequence ID" value="NC_019697.1"/>
</dbReference>
<gene>
    <name evidence="1" type="ORF">Cha6605_3687</name>
</gene>
<dbReference type="Gene3D" id="3.40.50.150">
    <property type="entry name" value="Vaccinia Virus protein VP39"/>
    <property type="match status" value="1"/>
</dbReference>
<protein>
    <submittedName>
        <fullName evidence="1">Methylase involved in ubiquinone/menaquinone biosynthesis</fullName>
    </submittedName>
</protein>
<dbReference type="eggNOG" id="COG2226">
    <property type="taxonomic scope" value="Bacteria"/>
</dbReference>
<dbReference type="PANTHER" id="PTHR43861:SF6">
    <property type="entry name" value="METHYLTRANSFERASE TYPE 11"/>
    <property type="match status" value="1"/>
</dbReference>
<dbReference type="GO" id="GO:0008168">
    <property type="term" value="F:methyltransferase activity"/>
    <property type="evidence" value="ECO:0007669"/>
    <property type="project" value="UniProtKB-KW"/>
</dbReference>
<reference evidence="1 2" key="1">
    <citation type="submission" date="2012-05" db="EMBL/GenBank/DDBJ databases">
        <title>Finished chromosome of genome of Chamaesiphon sp. PCC 6605.</title>
        <authorList>
            <consortium name="US DOE Joint Genome Institute"/>
            <person name="Gugger M."/>
            <person name="Coursin T."/>
            <person name="Rippka R."/>
            <person name="Tandeau De Marsac N."/>
            <person name="Huntemann M."/>
            <person name="Wei C.-L."/>
            <person name="Han J."/>
            <person name="Detter J.C."/>
            <person name="Han C."/>
            <person name="Tapia R."/>
            <person name="Chen A."/>
            <person name="Kyrpides N."/>
            <person name="Mavromatis K."/>
            <person name="Markowitz V."/>
            <person name="Szeto E."/>
            <person name="Ivanova N."/>
            <person name="Pagani I."/>
            <person name="Pati A."/>
            <person name="Goodwin L."/>
            <person name="Nordberg H.P."/>
            <person name="Cantor M.N."/>
            <person name="Hua S.X."/>
            <person name="Woyke T."/>
            <person name="Kerfeld C.A."/>
        </authorList>
    </citation>
    <scope>NUCLEOTIDE SEQUENCE [LARGE SCALE GENOMIC DNA]</scope>
    <source>
        <strain evidence="2">ATCC 27169 / PCC 6605</strain>
    </source>
</reference>
<keyword evidence="1" id="KW-0830">Ubiquinone</keyword>
<proteinExistence type="predicted"/>
<dbReference type="Pfam" id="PF13489">
    <property type="entry name" value="Methyltransf_23"/>
    <property type="match status" value="1"/>
</dbReference>
<organism evidence="1 2">
    <name type="scientific">Chamaesiphon minutus (strain ATCC 27169 / PCC 6605)</name>
    <dbReference type="NCBI Taxonomy" id="1173020"/>
    <lineage>
        <taxon>Bacteria</taxon>
        <taxon>Bacillati</taxon>
        <taxon>Cyanobacteriota</taxon>
        <taxon>Cyanophyceae</taxon>
        <taxon>Gomontiellales</taxon>
        <taxon>Chamaesiphonaceae</taxon>
        <taxon>Chamaesiphon</taxon>
    </lineage>
</organism>
<name>K9UIM9_CHAP6</name>
<dbReference type="KEGG" id="cmp:Cha6605_3687"/>
<dbReference type="SUPFAM" id="SSF53335">
    <property type="entry name" value="S-adenosyl-L-methionine-dependent methyltransferases"/>
    <property type="match status" value="1"/>
</dbReference>
<dbReference type="Proteomes" id="UP000010366">
    <property type="component" value="Chromosome"/>
</dbReference>
<evidence type="ECO:0000313" key="2">
    <source>
        <dbReference type="Proteomes" id="UP000010366"/>
    </source>
</evidence>
<sequence>MKCNICKYPLEAAIFYSQENISITSLCEVYPQKTEVFFCKNCGHSQTTPLSDIDKYYDLSYKILIETEEEDQLYQTIDGHKKYRIDHQVETLLTKVNLPKNAQILDYGCAKSSIFKKLVKIRTDLTPHLFDVSEMYIPFWDKFVHSNNWATYTVKPEWDEYFDLVTSFFALEHVTKPEEMLTTIERLLKPGGVFYGIVPNTYTNIADFIVIDHVNHFSQNSLEVLLKNTGFEAIHIDPESHNGAFIVTAKKRSINKSSSVVSQPSQYAISDLEREVTSIAEYWYNITTKIRYFEAEHSSCKFAAIYGSGFYGTFIATCLENLERVECFIDLSPYRQGKYLLEKPILSPQELNKSTELVYVGLNPQGSSRSIAEIDNWHEYTHEYFYL</sequence>
<dbReference type="AlphaFoldDB" id="K9UIM9"/>
<dbReference type="OrthoDB" id="932345at2"/>
<evidence type="ECO:0000313" key="1">
    <source>
        <dbReference type="EMBL" id="AFY94665.1"/>
    </source>
</evidence>
<dbReference type="CDD" id="cd02440">
    <property type="entry name" value="AdoMet_MTases"/>
    <property type="match status" value="1"/>
</dbReference>
<keyword evidence="2" id="KW-1185">Reference proteome</keyword>
<keyword evidence="1" id="KW-0489">Methyltransferase</keyword>
<accession>K9UIM9</accession>